<dbReference type="InterPro" id="IPR043128">
    <property type="entry name" value="Rev_trsase/Diguanyl_cyclase"/>
</dbReference>
<dbReference type="Pfam" id="PF00817">
    <property type="entry name" value="IMS"/>
    <property type="match status" value="1"/>
</dbReference>
<dbReference type="Gene3D" id="3.30.1490.100">
    <property type="entry name" value="DNA polymerase, Y-family, little finger domain"/>
    <property type="match status" value="1"/>
</dbReference>
<comment type="caution">
    <text evidence="2">The sequence shown here is derived from an EMBL/GenBank/DDBJ whole genome shotgun (WGS) entry which is preliminary data.</text>
</comment>
<evidence type="ECO:0000313" key="2">
    <source>
        <dbReference type="EMBL" id="PNS16404.1"/>
    </source>
</evidence>
<name>A0A2K1QMN5_9PEZI</name>
<dbReference type="PANTHER" id="PTHR46404:SF1">
    <property type="entry name" value="DNA POLYMERASE IOTA"/>
    <property type="match status" value="1"/>
</dbReference>
<dbReference type="EMBL" id="NKHZ01000057">
    <property type="protein sequence ID" value="PNS16404.1"/>
    <property type="molecule type" value="Genomic_DNA"/>
</dbReference>
<dbReference type="PANTHER" id="PTHR46404">
    <property type="entry name" value="DNA POLYMERASE IOTA"/>
    <property type="match status" value="1"/>
</dbReference>
<dbReference type="Gene3D" id="3.30.70.270">
    <property type="match status" value="1"/>
</dbReference>
<protein>
    <submittedName>
        <fullName evidence="2">DNA repair protein rev1</fullName>
    </submittedName>
</protein>
<dbReference type="OrthoDB" id="447129at2759"/>
<dbReference type="InParanoid" id="A0A2K1QMN5"/>
<dbReference type="AlphaFoldDB" id="A0A2K1QMN5"/>
<dbReference type="Pfam" id="PF11799">
    <property type="entry name" value="IMS_C"/>
    <property type="match status" value="1"/>
</dbReference>
<dbReference type="STRING" id="2082308.A0A2K1QMN5"/>
<dbReference type="GO" id="GO:0003887">
    <property type="term" value="F:DNA-directed DNA polymerase activity"/>
    <property type="evidence" value="ECO:0007669"/>
    <property type="project" value="TreeGrafter"/>
</dbReference>
<evidence type="ECO:0000313" key="3">
    <source>
        <dbReference type="Proteomes" id="UP000243797"/>
    </source>
</evidence>
<gene>
    <name evidence="2" type="ORF">CAC42_138</name>
</gene>
<dbReference type="SUPFAM" id="SSF56672">
    <property type="entry name" value="DNA/RNA polymerases"/>
    <property type="match status" value="1"/>
</dbReference>
<dbReference type="GO" id="GO:0006281">
    <property type="term" value="P:DNA repair"/>
    <property type="evidence" value="ECO:0007669"/>
    <property type="project" value="InterPro"/>
</dbReference>
<dbReference type="InterPro" id="IPR001126">
    <property type="entry name" value="UmuC"/>
</dbReference>
<sequence>MDSPSHRKILDRKDNRIIIHFDYDCFYASVFEAENPALRSLPLGVQQKQIIVTCNYEARKRGLYKLQLISEAKKICPDLIIVLGEDISRFRDASKELYNFLAPFSWSRKVERLGFDEVWFDVTDTVDFTLPLLNRHNLRDSFFQLSKDDPTHGFSFDATVFAGHTYPAETDASSLADQLDPDLNLRLRLGSHLAMHMRHELEHQKGYTSTVGISTNKILSKLIGNLNKPKGQTTLLPPYAAAPGLTSTVETFIDSHDIGKLPGIGFKMAQKIREHVLQRQADFSDGLVYGGTKEQVTVRDVRLHAEVNPEKLEQLLSGPGAPHGIGLRVWALLHGIDPTEVATARPVPRQISIEDSYIRLDTMSEVLKELHMLATSLLNRMRIDLVGEVDDLEDGSKNSELDNPNNHMNQKGKGVAKQQKWLAHPRTLRLSTRPRQPLQADGTRVRSFKRISHSAPLPNFVFNMSENVEALAEKLVKDALIPMFKHLHPQRSGWNLSLVNVAVTNMVETAGSRTAQGRDIGGMFKGQEGRLKGFRVVEDGNDGGSEDDRTAVTEMENGDRIVQDAGSPFTNREGRWDASDFSDEEVEDSIQQAMEGQSCSTCGLSLPIFALQAHERFHRLGG</sequence>
<proteinExistence type="predicted"/>
<organism evidence="2 3">
    <name type="scientific">Sphaceloma murrayae</name>
    <dbReference type="NCBI Taxonomy" id="2082308"/>
    <lineage>
        <taxon>Eukaryota</taxon>
        <taxon>Fungi</taxon>
        <taxon>Dikarya</taxon>
        <taxon>Ascomycota</taxon>
        <taxon>Pezizomycotina</taxon>
        <taxon>Dothideomycetes</taxon>
        <taxon>Dothideomycetidae</taxon>
        <taxon>Myriangiales</taxon>
        <taxon>Elsinoaceae</taxon>
        <taxon>Sphaceloma</taxon>
    </lineage>
</organism>
<dbReference type="PROSITE" id="PS50173">
    <property type="entry name" value="UMUC"/>
    <property type="match status" value="1"/>
</dbReference>
<evidence type="ECO:0000259" key="1">
    <source>
        <dbReference type="PROSITE" id="PS50173"/>
    </source>
</evidence>
<dbReference type="GO" id="GO:0070987">
    <property type="term" value="P:error-free translesion synthesis"/>
    <property type="evidence" value="ECO:0007669"/>
    <property type="project" value="UniProtKB-ARBA"/>
</dbReference>
<dbReference type="InterPro" id="IPR036775">
    <property type="entry name" value="DNA_pol_Y-fam_lit_finger_sf"/>
</dbReference>
<keyword evidence="3" id="KW-1185">Reference proteome</keyword>
<dbReference type="InterPro" id="IPR043502">
    <property type="entry name" value="DNA/RNA_pol_sf"/>
</dbReference>
<dbReference type="InterPro" id="IPR017961">
    <property type="entry name" value="DNA_pol_Y-fam_little_finger"/>
</dbReference>
<dbReference type="Proteomes" id="UP000243797">
    <property type="component" value="Unassembled WGS sequence"/>
</dbReference>
<dbReference type="Gene3D" id="3.40.1170.60">
    <property type="match status" value="1"/>
</dbReference>
<dbReference type="FunFam" id="3.40.1170.60:FF:000006">
    <property type="entry name" value="DNA polymerase iota"/>
    <property type="match status" value="1"/>
</dbReference>
<accession>A0A2K1QMN5</accession>
<dbReference type="GO" id="GO:0003684">
    <property type="term" value="F:damaged DNA binding"/>
    <property type="evidence" value="ECO:0007669"/>
    <property type="project" value="InterPro"/>
</dbReference>
<feature type="domain" description="UmuC" evidence="1">
    <location>
        <begin position="18"/>
        <end position="265"/>
    </location>
</feature>
<reference evidence="2 3" key="1">
    <citation type="submission" date="2017-06" db="EMBL/GenBank/DDBJ databases">
        <title>Draft genome sequence of a variant of Elsinoe murrayae.</title>
        <authorList>
            <person name="Cheng Q."/>
        </authorList>
    </citation>
    <scope>NUCLEOTIDE SEQUENCE [LARGE SCALE GENOMIC DNA]</scope>
    <source>
        <strain evidence="2 3">CQ-2017a</strain>
    </source>
</reference>